<comment type="caution">
    <text evidence="2">The sequence shown here is derived from an EMBL/GenBank/DDBJ whole genome shotgun (WGS) entry which is preliminary data.</text>
</comment>
<dbReference type="InterPro" id="IPR007077">
    <property type="entry name" value="TfoX_C"/>
</dbReference>
<evidence type="ECO:0000313" key="3">
    <source>
        <dbReference type="Proteomes" id="UP001520878"/>
    </source>
</evidence>
<evidence type="ECO:0000313" key="2">
    <source>
        <dbReference type="EMBL" id="MCC2616808.1"/>
    </source>
</evidence>
<name>A0ABS8G8F0_9ALTE</name>
<dbReference type="RefSeq" id="WP_229160505.1">
    <property type="nucleotide sequence ID" value="NZ_JAJEWP010000002.1"/>
</dbReference>
<protein>
    <submittedName>
        <fullName evidence="2">TfoX/Sxy family protein</fullName>
    </submittedName>
</protein>
<dbReference type="Gene3D" id="1.10.150.20">
    <property type="entry name" value="5' to 3' exonuclease, C-terminal subdomain"/>
    <property type="match status" value="1"/>
</dbReference>
<dbReference type="Proteomes" id="UP001520878">
    <property type="component" value="Unassembled WGS sequence"/>
</dbReference>
<dbReference type="EMBL" id="JAJEWP010000002">
    <property type="protein sequence ID" value="MCC2616808.1"/>
    <property type="molecule type" value="Genomic_DNA"/>
</dbReference>
<organism evidence="2 3">
    <name type="scientific">Fluctibacter halophilus</name>
    <dbReference type="NCBI Taxonomy" id="226011"/>
    <lineage>
        <taxon>Bacteria</taxon>
        <taxon>Pseudomonadati</taxon>
        <taxon>Pseudomonadota</taxon>
        <taxon>Gammaproteobacteria</taxon>
        <taxon>Alteromonadales</taxon>
        <taxon>Alteromonadaceae</taxon>
        <taxon>Fluctibacter</taxon>
    </lineage>
</organism>
<accession>A0ABS8G8F0</accession>
<dbReference type="Pfam" id="PF04994">
    <property type="entry name" value="TfoX_C"/>
    <property type="match status" value="1"/>
</dbReference>
<proteinExistence type="predicted"/>
<feature type="domain" description="TfoX C-terminal" evidence="1">
    <location>
        <begin position="5"/>
        <end position="79"/>
    </location>
</feature>
<keyword evidence="3" id="KW-1185">Reference proteome</keyword>
<sequence>MSEVTRVRQLAGLGPRSEALLAMVGVHSVEAFMVADPFALYRQLAEAGYTNLNLLYAMIGAQQGCHWQTVARQQRTQILLRLDDMGLAP</sequence>
<evidence type="ECO:0000259" key="1">
    <source>
        <dbReference type="Pfam" id="PF04994"/>
    </source>
</evidence>
<reference evidence="2 3" key="1">
    <citation type="submission" date="2021-10" db="EMBL/GenBank/DDBJ databases">
        <title>Draft genome of Aestuariibacter halophilus JC2043.</title>
        <authorList>
            <person name="Emsley S.A."/>
            <person name="Pfannmuller K.M."/>
            <person name="Ushijima B."/>
            <person name="Saw J.H."/>
            <person name="Videau P."/>
        </authorList>
    </citation>
    <scope>NUCLEOTIDE SEQUENCE [LARGE SCALE GENOMIC DNA]</scope>
    <source>
        <strain evidence="2 3">JC2043</strain>
    </source>
</reference>
<gene>
    <name evidence="2" type="ORF">LJ739_11200</name>
</gene>